<evidence type="ECO:0000259" key="3">
    <source>
        <dbReference type="Pfam" id="PF16326"/>
    </source>
</evidence>
<sequence length="70" mass="8103">EELEYKEIDDIIAGIEAEIIEVEKALVEEAANFTVLPELLAKKAKLEKELETKMERWLYLNDLAEQIAKQ</sequence>
<dbReference type="GO" id="GO:0003677">
    <property type="term" value="F:DNA binding"/>
    <property type="evidence" value="ECO:0007669"/>
    <property type="project" value="InterPro"/>
</dbReference>
<proteinExistence type="predicted"/>
<dbReference type="EMBL" id="JAINUY010000052">
    <property type="protein sequence ID" value="MBZ4037866.1"/>
    <property type="molecule type" value="Genomic_DNA"/>
</dbReference>
<organism evidence="4 5">
    <name type="scientific">Flavobacterium potami</name>
    <dbReference type="NCBI Taxonomy" id="2872310"/>
    <lineage>
        <taxon>Bacteria</taxon>
        <taxon>Pseudomonadati</taxon>
        <taxon>Bacteroidota</taxon>
        <taxon>Flavobacteriia</taxon>
        <taxon>Flavobacteriales</taxon>
        <taxon>Flavobacteriaceae</taxon>
        <taxon>Flavobacterium</taxon>
    </lineage>
</organism>
<evidence type="ECO:0000256" key="2">
    <source>
        <dbReference type="ARBA" id="ARBA00022840"/>
    </source>
</evidence>
<reference evidence="4 5" key="1">
    <citation type="journal article" date="2023" name="Antonie Van Leeuwenhoek">
        <title>Flavobacterium potami sp. nov., a multi-metal resistance genes harbouring bacterium isolated from shallow river silt.</title>
        <authorList>
            <person name="Li S."/>
            <person name="Mao S."/>
            <person name="Mu W."/>
            <person name="Guo B."/>
            <person name="Li C."/>
            <person name="Zhu Q."/>
            <person name="Hou X."/>
            <person name="Zhao Y."/>
            <person name="Wei S."/>
            <person name="Liu H."/>
            <person name="Liu A."/>
        </authorList>
    </citation>
    <scope>NUCLEOTIDE SEQUENCE [LARGE SCALE GENOMIC DNA]</scope>
    <source>
        <strain evidence="4 5">17A</strain>
    </source>
</reference>
<gene>
    <name evidence="4" type="ORF">K6T82_24185</name>
</gene>
<keyword evidence="2" id="KW-0067">ATP-binding</keyword>
<keyword evidence="5" id="KW-1185">Reference proteome</keyword>
<comment type="caution">
    <text evidence="4">The sequence shown here is derived from an EMBL/GenBank/DDBJ whole genome shotgun (WGS) entry which is preliminary data.</text>
</comment>
<evidence type="ECO:0000313" key="4">
    <source>
        <dbReference type="EMBL" id="MBZ4037866.1"/>
    </source>
</evidence>
<keyword evidence="1" id="KW-0547">Nucleotide-binding</keyword>
<accession>A0A9X1KV71</accession>
<evidence type="ECO:0000313" key="5">
    <source>
        <dbReference type="Proteomes" id="UP001139366"/>
    </source>
</evidence>
<dbReference type="InterPro" id="IPR032524">
    <property type="entry name" value="ABC_tran_C"/>
</dbReference>
<protein>
    <recommendedName>
        <fullName evidence="3">ABC transporter Uup C-terminal domain-containing protein</fullName>
    </recommendedName>
</protein>
<feature type="domain" description="ABC transporter Uup C-terminal" evidence="3">
    <location>
        <begin position="1"/>
        <end position="61"/>
    </location>
</feature>
<evidence type="ECO:0000256" key="1">
    <source>
        <dbReference type="ARBA" id="ARBA00022741"/>
    </source>
</evidence>
<dbReference type="InterPro" id="IPR037118">
    <property type="entry name" value="Val-tRNA_synth_C_sf"/>
</dbReference>
<dbReference type="Proteomes" id="UP001139366">
    <property type="component" value="Unassembled WGS sequence"/>
</dbReference>
<dbReference type="Pfam" id="PF16326">
    <property type="entry name" value="ABC_tran_CTD"/>
    <property type="match status" value="1"/>
</dbReference>
<dbReference type="GO" id="GO:0005524">
    <property type="term" value="F:ATP binding"/>
    <property type="evidence" value="ECO:0007669"/>
    <property type="project" value="UniProtKB-KW"/>
</dbReference>
<dbReference type="Gene3D" id="1.10.287.380">
    <property type="entry name" value="Valyl-tRNA synthetase, C-terminal domain"/>
    <property type="match status" value="1"/>
</dbReference>
<feature type="non-terminal residue" evidence="4">
    <location>
        <position position="1"/>
    </location>
</feature>
<name>A0A9X1KV71_9FLAO</name>
<dbReference type="AlphaFoldDB" id="A0A9X1KV71"/>